<dbReference type="Proteomes" id="UP000542813">
    <property type="component" value="Unassembled WGS sequence"/>
</dbReference>
<sequence>MNWLPSRRHTTRARQELASLTARIGMETMSQWAPGLLAEVDQHAAAVRDILVLGNAGLGPAELADYARGIEDVARDHGRDNVRRPGGGHDWVWLRLAGVCMLATADGAMASIADGDAALS</sequence>
<accession>A0A7W9GMI0</accession>
<dbReference type="Pfam" id="PF19939">
    <property type="entry name" value="DUF6401"/>
    <property type="match status" value="1"/>
</dbReference>
<dbReference type="AlphaFoldDB" id="A0A7W9GMI0"/>
<dbReference type="EMBL" id="JACHMM010000001">
    <property type="protein sequence ID" value="MBB5786489.1"/>
    <property type="molecule type" value="Genomic_DNA"/>
</dbReference>
<reference evidence="1 2" key="1">
    <citation type="submission" date="2020-08" db="EMBL/GenBank/DDBJ databases">
        <title>Sequencing the genomes of 1000 actinobacteria strains.</title>
        <authorList>
            <person name="Klenk H.-P."/>
        </authorList>
    </citation>
    <scope>NUCLEOTIDE SEQUENCE [LARGE SCALE GENOMIC DNA]</scope>
    <source>
        <strain evidence="1 2">DSM 102122</strain>
    </source>
</reference>
<dbReference type="RefSeq" id="WP_184819969.1">
    <property type="nucleotide sequence ID" value="NZ_JACHMM010000001.1"/>
</dbReference>
<dbReference type="InterPro" id="IPR045647">
    <property type="entry name" value="DUF6401"/>
</dbReference>
<keyword evidence="2" id="KW-1185">Reference proteome</keyword>
<evidence type="ECO:0000313" key="1">
    <source>
        <dbReference type="EMBL" id="MBB5786489.1"/>
    </source>
</evidence>
<comment type="caution">
    <text evidence="1">The sequence shown here is derived from an EMBL/GenBank/DDBJ whole genome shotgun (WGS) entry which is preliminary data.</text>
</comment>
<name>A0A7W9GMI0_9ACTN</name>
<organism evidence="1 2">
    <name type="scientific">Jiangella mangrovi</name>
    <dbReference type="NCBI Taxonomy" id="1524084"/>
    <lineage>
        <taxon>Bacteria</taxon>
        <taxon>Bacillati</taxon>
        <taxon>Actinomycetota</taxon>
        <taxon>Actinomycetes</taxon>
        <taxon>Jiangellales</taxon>
        <taxon>Jiangellaceae</taxon>
        <taxon>Jiangella</taxon>
    </lineage>
</organism>
<evidence type="ECO:0000313" key="2">
    <source>
        <dbReference type="Proteomes" id="UP000542813"/>
    </source>
</evidence>
<gene>
    <name evidence="1" type="ORF">HD601_001064</name>
</gene>
<proteinExistence type="predicted"/>
<protein>
    <submittedName>
        <fullName evidence="1">Uncharacterized protein</fullName>
    </submittedName>
</protein>